<evidence type="ECO:0000256" key="9">
    <source>
        <dbReference type="ARBA" id="ARBA00023180"/>
    </source>
</evidence>
<dbReference type="InterPro" id="IPR008138">
    <property type="entry name" value="SapB_2"/>
</dbReference>
<dbReference type="InterPro" id="IPR008373">
    <property type="entry name" value="Saposin"/>
</dbReference>
<keyword evidence="6" id="KW-0378">Hydrolase</keyword>
<proteinExistence type="predicted"/>
<keyword evidence="3" id="KW-0645">Protease</keyword>
<evidence type="ECO:0000256" key="4">
    <source>
        <dbReference type="ARBA" id="ARBA00022729"/>
    </source>
</evidence>
<dbReference type="PRINTS" id="PR01797">
    <property type="entry name" value="SAPOSIN"/>
</dbReference>
<keyword evidence="5" id="KW-0677">Repeat</keyword>
<keyword evidence="15" id="KW-1185">Reference proteome</keyword>
<dbReference type="Proteomes" id="UP000504603">
    <property type="component" value="Unplaced"/>
</dbReference>
<dbReference type="PANTHER" id="PTHR11480">
    <property type="entry name" value="SAPOSIN-RELATED"/>
    <property type="match status" value="1"/>
</dbReference>
<dbReference type="AlphaFoldDB" id="A0A6J1CS32"/>
<comment type="subcellular location">
    <subcellularLocation>
        <location evidence="1">Secreted</location>
        <location evidence="1">Extracellular space</location>
    </subcellularLocation>
</comment>
<dbReference type="Pfam" id="PF05184">
    <property type="entry name" value="SapB_1"/>
    <property type="match status" value="2"/>
</dbReference>
<evidence type="ECO:0000256" key="12">
    <source>
        <dbReference type="ARBA" id="ARBA00041785"/>
    </source>
</evidence>
<dbReference type="GO" id="GO:0016020">
    <property type="term" value="C:membrane"/>
    <property type="evidence" value="ECO:0007669"/>
    <property type="project" value="GOC"/>
</dbReference>
<evidence type="ECO:0000256" key="8">
    <source>
        <dbReference type="ARBA" id="ARBA00023157"/>
    </source>
</evidence>
<feature type="signal peptide" evidence="13">
    <location>
        <begin position="1"/>
        <end position="21"/>
    </location>
</feature>
<dbReference type="InterPro" id="IPR007856">
    <property type="entry name" value="SapB_1"/>
</dbReference>
<evidence type="ECO:0000256" key="1">
    <source>
        <dbReference type="ARBA" id="ARBA00004239"/>
    </source>
</evidence>
<dbReference type="OrthoDB" id="69496at2759"/>
<gene>
    <name evidence="16 17" type="primary">LOC111013781</name>
</gene>
<keyword evidence="8" id="KW-1015">Disulfide bond</keyword>
<dbReference type="GeneID" id="111013781"/>
<evidence type="ECO:0000313" key="17">
    <source>
        <dbReference type="RefSeq" id="XP_022143994.1"/>
    </source>
</evidence>
<dbReference type="Gene3D" id="1.10.225.10">
    <property type="entry name" value="Saposin-like"/>
    <property type="match status" value="2"/>
</dbReference>
<evidence type="ECO:0000256" key="6">
    <source>
        <dbReference type="ARBA" id="ARBA00022750"/>
    </source>
</evidence>
<feature type="domain" description="Saposin B-type" evidence="14">
    <location>
        <begin position="135"/>
        <end position="215"/>
    </location>
</feature>
<evidence type="ECO:0000256" key="11">
    <source>
        <dbReference type="ARBA" id="ARBA00041094"/>
    </source>
</evidence>
<comment type="function">
    <text evidence="10">Pulmonary surfactant-associated proteins promote alveolar stability by lowering the surface tension at the air-liquid interface in the peripheral air spaces. SP-B increases the collapse pressure of palmitic acid to nearly 70 millinewtons per meter.</text>
</comment>
<evidence type="ECO:0000313" key="16">
    <source>
        <dbReference type="RefSeq" id="XP_022143993.1"/>
    </source>
</evidence>
<dbReference type="PROSITE" id="PS50015">
    <property type="entry name" value="SAP_B"/>
    <property type="match status" value="2"/>
</dbReference>
<dbReference type="FunFam" id="1.10.225.10:FF:000008">
    <property type="entry name" value="Pulmonary surfactant-associated protein B"/>
    <property type="match status" value="1"/>
</dbReference>
<evidence type="ECO:0000256" key="2">
    <source>
        <dbReference type="ARBA" id="ARBA00022525"/>
    </source>
</evidence>
<dbReference type="GO" id="GO:0004190">
    <property type="term" value="F:aspartic-type endopeptidase activity"/>
    <property type="evidence" value="ECO:0007669"/>
    <property type="project" value="UniProtKB-KW"/>
</dbReference>
<evidence type="ECO:0000313" key="15">
    <source>
        <dbReference type="Proteomes" id="UP000504603"/>
    </source>
</evidence>
<feature type="chain" id="PRO_5044638387" description="Pulmonary surfactant-associated protein B" evidence="13">
    <location>
        <begin position="22"/>
        <end position="233"/>
    </location>
</feature>
<dbReference type="GO" id="GO:0005576">
    <property type="term" value="C:extracellular region"/>
    <property type="evidence" value="ECO:0007669"/>
    <property type="project" value="UniProtKB-SubCell"/>
</dbReference>
<dbReference type="SMART" id="SM00741">
    <property type="entry name" value="SapB"/>
    <property type="match status" value="2"/>
</dbReference>
<dbReference type="InterPro" id="IPR008139">
    <property type="entry name" value="SaposinB_dom"/>
</dbReference>
<name>A0A6J1CS32_MOMCH</name>
<keyword evidence="2" id="KW-0964">Secreted</keyword>
<keyword evidence="7" id="KW-0865">Zymogen</keyword>
<dbReference type="GO" id="GO:0005764">
    <property type="term" value="C:lysosome"/>
    <property type="evidence" value="ECO:0007669"/>
    <property type="project" value="InterPro"/>
</dbReference>
<protein>
    <recommendedName>
        <fullName evidence="11">Pulmonary surfactant-associated protein B</fullName>
    </recommendedName>
    <alternativeName>
        <fullName evidence="12">Pulmonary surfactant-associated proteolipid SPL(Phe)</fullName>
    </alternativeName>
</protein>
<evidence type="ECO:0000256" key="5">
    <source>
        <dbReference type="ARBA" id="ARBA00022737"/>
    </source>
</evidence>
<evidence type="ECO:0000256" key="10">
    <source>
        <dbReference type="ARBA" id="ARBA00037221"/>
    </source>
</evidence>
<dbReference type="SUPFAM" id="SSF47862">
    <property type="entry name" value="Saposin"/>
    <property type="match status" value="2"/>
</dbReference>
<accession>A0A6J1CS32</accession>
<evidence type="ECO:0000256" key="13">
    <source>
        <dbReference type="SAM" id="SignalP"/>
    </source>
</evidence>
<dbReference type="GO" id="GO:0006665">
    <property type="term" value="P:sphingolipid metabolic process"/>
    <property type="evidence" value="ECO:0007669"/>
    <property type="project" value="InterPro"/>
</dbReference>
<evidence type="ECO:0000259" key="14">
    <source>
        <dbReference type="PROSITE" id="PS50015"/>
    </source>
</evidence>
<organism evidence="15 16">
    <name type="scientific">Momordica charantia</name>
    <name type="common">Bitter gourd</name>
    <name type="synonym">Balsam pear</name>
    <dbReference type="NCBI Taxonomy" id="3673"/>
    <lineage>
        <taxon>Eukaryota</taxon>
        <taxon>Viridiplantae</taxon>
        <taxon>Streptophyta</taxon>
        <taxon>Embryophyta</taxon>
        <taxon>Tracheophyta</taxon>
        <taxon>Spermatophyta</taxon>
        <taxon>Magnoliopsida</taxon>
        <taxon>eudicotyledons</taxon>
        <taxon>Gunneridae</taxon>
        <taxon>Pentapetalae</taxon>
        <taxon>rosids</taxon>
        <taxon>fabids</taxon>
        <taxon>Cucurbitales</taxon>
        <taxon>Cucurbitaceae</taxon>
        <taxon>Momordiceae</taxon>
        <taxon>Momordica</taxon>
    </lineage>
</organism>
<dbReference type="Pfam" id="PF03489">
    <property type="entry name" value="SapB_2"/>
    <property type="match status" value="2"/>
</dbReference>
<keyword evidence="4 13" id="KW-0732">Signal</keyword>
<evidence type="ECO:0000256" key="7">
    <source>
        <dbReference type="ARBA" id="ARBA00023145"/>
    </source>
</evidence>
<feature type="domain" description="Saposin B-type" evidence="14">
    <location>
        <begin position="49"/>
        <end position="128"/>
    </location>
</feature>
<dbReference type="InterPro" id="IPR051428">
    <property type="entry name" value="Sphingo_Act-Surfact_Prot"/>
</dbReference>
<dbReference type="RefSeq" id="XP_022143994.1">
    <property type="nucleotide sequence ID" value="XM_022288302.1"/>
</dbReference>
<dbReference type="InterPro" id="IPR011001">
    <property type="entry name" value="Saposin-like"/>
</dbReference>
<sequence length="233" mass="25852">MDLRFGLIFLLVVGAAWDCDARNLASSDSELSYLRQEKDNEALSEASEDPKICKLCESLVSQTVEYLADNKTQDEITVILRKTCAVLGLFNEKCISLVDYYAPLFFSEISSIEPTSFCQSARFCEQITVMSLQIQENSCGFCHQTVSKMVEKLKDPNTQIEILETLLNMCNSLGYRVKECKRLVFEYGPLIVAKSEKILENTDICRAIHACPAVAGGDNTTSFVGTLPALADA</sequence>
<evidence type="ECO:0000256" key="3">
    <source>
        <dbReference type="ARBA" id="ARBA00022670"/>
    </source>
</evidence>
<dbReference type="GO" id="GO:0006508">
    <property type="term" value="P:proteolysis"/>
    <property type="evidence" value="ECO:0007669"/>
    <property type="project" value="UniProtKB-KW"/>
</dbReference>
<reference evidence="16 17" key="1">
    <citation type="submission" date="2025-04" db="UniProtKB">
        <authorList>
            <consortium name="RefSeq"/>
        </authorList>
    </citation>
    <scope>IDENTIFICATION</scope>
    <source>
        <strain evidence="16 17">OHB3-1</strain>
    </source>
</reference>
<dbReference type="RefSeq" id="XP_022143993.1">
    <property type="nucleotide sequence ID" value="XM_022288301.1"/>
</dbReference>
<keyword evidence="6" id="KW-0064">Aspartyl protease</keyword>
<dbReference type="KEGG" id="mcha:111013781"/>
<keyword evidence="9" id="KW-0325">Glycoprotein</keyword>
<dbReference type="PANTHER" id="PTHR11480:SF3">
    <property type="entry name" value="BCDNA.GH08312"/>
    <property type="match status" value="1"/>
</dbReference>